<dbReference type="InterPro" id="IPR036865">
    <property type="entry name" value="CRAL-TRIO_dom_sf"/>
</dbReference>
<dbReference type="Proteomes" id="UP000663844">
    <property type="component" value="Unassembled WGS sequence"/>
</dbReference>
<proteinExistence type="predicted"/>
<reference evidence="2" key="1">
    <citation type="submission" date="2021-02" db="EMBL/GenBank/DDBJ databases">
        <authorList>
            <person name="Nowell W R."/>
        </authorList>
    </citation>
    <scope>NUCLEOTIDE SEQUENCE</scope>
</reference>
<gene>
    <name evidence="2" type="ORF">OXD698_LOCUS45225</name>
</gene>
<protein>
    <recommendedName>
        <fullName evidence="1">CRAL/TRIO N-terminal domain-containing protein</fullName>
    </recommendedName>
</protein>
<accession>A0A820GTW7</accession>
<feature type="domain" description="CRAL/TRIO N-terminal" evidence="1">
    <location>
        <begin position="132"/>
        <end position="157"/>
    </location>
</feature>
<dbReference type="InterPro" id="IPR036273">
    <property type="entry name" value="CRAL/TRIO_N_dom_sf"/>
</dbReference>
<dbReference type="PANTHER" id="PTHR46590">
    <property type="entry name" value="PHOSPHATIDYLINOSITOL TRANSFER PROTEIN CSR1-RELATED"/>
    <property type="match status" value="1"/>
</dbReference>
<dbReference type="EMBL" id="CAJOAZ010014732">
    <property type="protein sequence ID" value="CAF4284075.1"/>
    <property type="molecule type" value="Genomic_DNA"/>
</dbReference>
<evidence type="ECO:0000313" key="3">
    <source>
        <dbReference type="Proteomes" id="UP000663844"/>
    </source>
</evidence>
<dbReference type="InterPro" id="IPR052432">
    <property type="entry name" value="PITP/CRAL-TRIO"/>
</dbReference>
<organism evidence="2 3">
    <name type="scientific">Adineta steineri</name>
    <dbReference type="NCBI Taxonomy" id="433720"/>
    <lineage>
        <taxon>Eukaryota</taxon>
        <taxon>Metazoa</taxon>
        <taxon>Spiralia</taxon>
        <taxon>Gnathifera</taxon>
        <taxon>Rotifera</taxon>
        <taxon>Eurotatoria</taxon>
        <taxon>Bdelloidea</taxon>
        <taxon>Adinetida</taxon>
        <taxon>Adinetidae</taxon>
        <taxon>Adineta</taxon>
    </lineage>
</organism>
<evidence type="ECO:0000259" key="1">
    <source>
        <dbReference type="SMART" id="SM01100"/>
    </source>
</evidence>
<comment type="caution">
    <text evidence="2">The sequence shown here is derived from an EMBL/GenBank/DDBJ whole genome shotgun (WGS) entry which is preliminary data.</text>
</comment>
<evidence type="ECO:0000313" key="2">
    <source>
        <dbReference type="EMBL" id="CAF4284075.1"/>
    </source>
</evidence>
<dbReference type="PANTHER" id="PTHR46590:SF1">
    <property type="entry name" value="PHOSPHATIDYLINOSITOL TRANSFER PROTEIN CSR1"/>
    <property type="match status" value="1"/>
</dbReference>
<dbReference type="InterPro" id="IPR011074">
    <property type="entry name" value="CRAL/TRIO_N_dom"/>
</dbReference>
<dbReference type="Pfam" id="PF03765">
    <property type="entry name" value="CRAL_TRIO_N"/>
    <property type="match status" value="1"/>
</dbReference>
<dbReference type="SUPFAM" id="SSF46938">
    <property type="entry name" value="CRAL/TRIO N-terminal domain"/>
    <property type="match status" value="1"/>
</dbReference>
<name>A0A820GTW7_9BILA</name>
<dbReference type="SMART" id="SM01100">
    <property type="entry name" value="CRAL_TRIO_N"/>
    <property type="match status" value="1"/>
</dbReference>
<dbReference type="AlphaFoldDB" id="A0A820GTW7"/>
<sequence length="198" mass="22723">MYDHETDLLIRLVRDASNDLMKLGQSYMTLNDGESARKCFVTAQTLEIQANTTDTLHASLLTGNPFHLQTETMTSNDLGHINNLGRAHTNALKKTWRSLIEAISKETSLSGKYIADSVYVDELFRAMGYDNPDVLILRWLRSRKWDVNASVHQMIETMKWRRDWGVQELVAKGERAISQDEISTNKTYFMGHDKMVRP</sequence>
<feature type="non-terminal residue" evidence="2">
    <location>
        <position position="1"/>
    </location>
</feature>
<dbReference type="Gene3D" id="3.40.525.10">
    <property type="entry name" value="CRAL-TRIO lipid binding domain"/>
    <property type="match status" value="1"/>
</dbReference>